<protein>
    <submittedName>
        <fullName evidence="2">Uncharacterized protein</fullName>
    </submittedName>
</protein>
<proteinExistence type="predicted"/>
<evidence type="ECO:0000313" key="2">
    <source>
        <dbReference type="EMBL" id="GBP31113.1"/>
    </source>
</evidence>
<dbReference type="Proteomes" id="UP000299102">
    <property type="component" value="Unassembled WGS sequence"/>
</dbReference>
<dbReference type="EMBL" id="BGZK01000241">
    <property type="protein sequence ID" value="GBP31113.1"/>
    <property type="molecule type" value="Genomic_DNA"/>
</dbReference>
<reference evidence="2 3" key="1">
    <citation type="journal article" date="2019" name="Commun. Biol.">
        <title>The bagworm genome reveals a unique fibroin gene that provides high tensile strength.</title>
        <authorList>
            <person name="Kono N."/>
            <person name="Nakamura H."/>
            <person name="Ohtoshi R."/>
            <person name="Tomita M."/>
            <person name="Numata K."/>
            <person name="Arakawa K."/>
        </authorList>
    </citation>
    <scope>NUCLEOTIDE SEQUENCE [LARGE SCALE GENOMIC DNA]</scope>
</reference>
<comment type="caution">
    <text evidence="2">The sequence shown here is derived from an EMBL/GenBank/DDBJ whole genome shotgun (WGS) entry which is preliminary data.</text>
</comment>
<gene>
    <name evidence="2" type="ORF">EVAR_77409_1</name>
</gene>
<feature type="region of interest" description="Disordered" evidence="1">
    <location>
        <begin position="32"/>
        <end position="69"/>
    </location>
</feature>
<keyword evidence="3" id="KW-1185">Reference proteome</keyword>
<feature type="region of interest" description="Disordered" evidence="1">
    <location>
        <begin position="136"/>
        <end position="179"/>
    </location>
</feature>
<evidence type="ECO:0000256" key="1">
    <source>
        <dbReference type="SAM" id="MobiDB-lite"/>
    </source>
</evidence>
<dbReference type="AlphaFoldDB" id="A0A4C1UX82"/>
<name>A0A4C1UX82_EUMVA</name>
<sequence>MAEQITMRLSLRDTRAYCATFRIEVKVEPQSRTGPKLRSGLGRGRGADRYRDGPSVIISKGGGSECKDRPMTSTIEKILSAALRAEATAGRQRAGRGGRPARGALSAEDVPVLNCHDTVSTRIAVSARRIRCTARTAPRSARTGARGGGTRHIYLRDELERPSPRSGRNRLGRSGTRAVADSSEEIPKYLMKISISGVELMKKTEDGHRNSFNDNSFTSGGTFPNERTAVVRRATGRGAGRGARAARPRYSMNSDMAPFSV</sequence>
<evidence type="ECO:0000313" key="3">
    <source>
        <dbReference type="Proteomes" id="UP000299102"/>
    </source>
</evidence>
<feature type="compositionally biased region" description="Basic and acidic residues" evidence="1">
    <location>
        <begin position="154"/>
        <end position="163"/>
    </location>
</feature>
<accession>A0A4C1UX82</accession>
<organism evidence="2 3">
    <name type="scientific">Eumeta variegata</name>
    <name type="common">Bagworm moth</name>
    <name type="synonym">Eumeta japonica</name>
    <dbReference type="NCBI Taxonomy" id="151549"/>
    <lineage>
        <taxon>Eukaryota</taxon>
        <taxon>Metazoa</taxon>
        <taxon>Ecdysozoa</taxon>
        <taxon>Arthropoda</taxon>
        <taxon>Hexapoda</taxon>
        <taxon>Insecta</taxon>
        <taxon>Pterygota</taxon>
        <taxon>Neoptera</taxon>
        <taxon>Endopterygota</taxon>
        <taxon>Lepidoptera</taxon>
        <taxon>Glossata</taxon>
        <taxon>Ditrysia</taxon>
        <taxon>Tineoidea</taxon>
        <taxon>Psychidae</taxon>
        <taxon>Oiketicinae</taxon>
        <taxon>Eumeta</taxon>
    </lineage>
</organism>